<organism evidence="1 2">
    <name type="scientific">Racocetra persica</name>
    <dbReference type="NCBI Taxonomy" id="160502"/>
    <lineage>
        <taxon>Eukaryota</taxon>
        <taxon>Fungi</taxon>
        <taxon>Fungi incertae sedis</taxon>
        <taxon>Mucoromycota</taxon>
        <taxon>Glomeromycotina</taxon>
        <taxon>Glomeromycetes</taxon>
        <taxon>Diversisporales</taxon>
        <taxon>Gigasporaceae</taxon>
        <taxon>Racocetra</taxon>
    </lineage>
</organism>
<evidence type="ECO:0000313" key="1">
    <source>
        <dbReference type="EMBL" id="CAG8535746.1"/>
    </source>
</evidence>
<evidence type="ECO:0000313" key="2">
    <source>
        <dbReference type="Proteomes" id="UP000789920"/>
    </source>
</evidence>
<comment type="caution">
    <text evidence="1">The sequence shown here is derived from an EMBL/GenBank/DDBJ whole genome shotgun (WGS) entry which is preliminary data.</text>
</comment>
<sequence>MTNIDEDSGIDLFEKKEFKEPLEFEVEAVNIAIDSKLVIDKFFNIDIFEQQGQEVVDKSSTIHQNSINTKD</sequence>
<dbReference type="EMBL" id="CAJVQC010004071">
    <property type="protein sequence ID" value="CAG8535746.1"/>
    <property type="molecule type" value="Genomic_DNA"/>
</dbReference>
<keyword evidence="2" id="KW-1185">Reference proteome</keyword>
<accession>A0ACA9LKY7</accession>
<name>A0ACA9LKY7_9GLOM</name>
<feature type="non-terminal residue" evidence="1">
    <location>
        <position position="71"/>
    </location>
</feature>
<dbReference type="Proteomes" id="UP000789920">
    <property type="component" value="Unassembled WGS sequence"/>
</dbReference>
<protein>
    <submittedName>
        <fullName evidence="1">1667_t:CDS:1</fullName>
    </submittedName>
</protein>
<proteinExistence type="predicted"/>
<gene>
    <name evidence="1" type="ORF">RPERSI_LOCUS3335</name>
</gene>
<reference evidence="1" key="1">
    <citation type="submission" date="2021-06" db="EMBL/GenBank/DDBJ databases">
        <authorList>
            <person name="Kallberg Y."/>
            <person name="Tangrot J."/>
            <person name="Rosling A."/>
        </authorList>
    </citation>
    <scope>NUCLEOTIDE SEQUENCE</scope>
    <source>
        <strain evidence="1">MA461A</strain>
    </source>
</reference>